<evidence type="ECO:0008006" key="3">
    <source>
        <dbReference type="Google" id="ProtNLM"/>
    </source>
</evidence>
<organism evidence="1 2">
    <name type="scientific">Pseudomonas kuykendallii</name>
    <dbReference type="NCBI Taxonomy" id="1007099"/>
    <lineage>
        <taxon>Bacteria</taxon>
        <taxon>Pseudomonadati</taxon>
        <taxon>Pseudomonadota</taxon>
        <taxon>Gammaproteobacteria</taxon>
        <taxon>Pseudomonadales</taxon>
        <taxon>Pseudomonadaceae</taxon>
        <taxon>Pseudomonas</taxon>
    </lineage>
</organism>
<name>A0A1H3ELR2_9PSED</name>
<dbReference type="STRING" id="1007099.SAMN05216287_3780"/>
<dbReference type="EMBL" id="FNNU01000006">
    <property type="protein sequence ID" value="SDX79631.1"/>
    <property type="molecule type" value="Genomic_DNA"/>
</dbReference>
<proteinExistence type="predicted"/>
<evidence type="ECO:0000313" key="2">
    <source>
        <dbReference type="Proteomes" id="UP000243778"/>
    </source>
</evidence>
<dbReference type="RefSeq" id="WP_090231194.1">
    <property type="nucleotide sequence ID" value="NZ_FNNU01000006.1"/>
</dbReference>
<gene>
    <name evidence="1" type="ORF">SAMN05216287_3780</name>
</gene>
<protein>
    <recommendedName>
        <fullName evidence="3">Integrase</fullName>
    </recommendedName>
</protein>
<keyword evidence="2" id="KW-1185">Reference proteome</keyword>
<dbReference type="OrthoDB" id="9985028at2"/>
<dbReference type="AlphaFoldDB" id="A0A1H3ELR2"/>
<dbReference type="Proteomes" id="UP000243778">
    <property type="component" value="Unassembled WGS sequence"/>
</dbReference>
<evidence type="ECO:0000313" key="1">
    <source>
        <dbReference type="EMBL" id="SDX79631.1"/>
    </source>
</evidence>
<accession>A0A1H3ELR2</accession>
<sequence length="59" mass="6434">MAPIQIRSAGRHVLGPKPQTGFWQLEQSGRVIGWAGSYVEALARRERFEKAASTPAVVA</sequence>
<reference evidence="2" key="1">
    <citation type="submission" date="2016-10" db="EMBL/GenBank/DDBJ databases">
        <authorList>
            <person name="Varghese N."/>
            <person name="Submissions S."/>
        </authorList>
    </citation>
    <scope>NUCLEOTIDE SEQUENCE [LARGE SCALE GENOMIC DNA]</scope>
    <source>
        <strain evidence="2">NRRL B-59562</strain>
    </source>
</reference>